<evidence type="ECO:0000313" key="2">
    <source>
        <dbReference type="Proteomes" id="UP000030416"/>
    </source>
</evidence>
<dbReference type="OrthoDB" id="2869073at2"/>
<sequence>MRKGPYRITLLALALIAIAFLVNQYFIQFTGNGKKTPEEALPTDSQYEWIDGPKTENEQRFFFLSNKKYFGTSVVTKNLKGWSAHERVSASLPNPLEENKVTQAFSDQKIIYGLVKLSGEVKVDVNGVTAELIDLNSLSEDVLSIYNVNDYSIWYVQFSHLENHENFTIKLINSNNETISELSI</sequence>
<accession>A0A0A3IVH4</accession>
<organism evidence="1 2">
    <name type="scientific">Ureibacillus manganicus DSM 26584</name>
    <dbReference type="NCBI Taxonomy" id="1384049"/>
    <lineage>
        <taxon>Bacteria</taxon>
        <taxon>Bacillati</taxon>
        <taxon>Bacillota</taxon>
        <taxon>Bacilli</taxon>
        <taxon>Bacillales</taxon>
        <taxon>Caryophanaceae</taxon>
        <taxon>Ureibacillus</taxon>
    </lineage>
</organism>
<dbReference type="STRING" id="1384049.CD29_08955"/>
<dbReference type="RefSeq" id="WP_036185434.1">
    <property type="nucleotide sequence ID" value="NZ_AVDA01000009.1"/>
</dbReference>
<dbReference type="EMBL" id="JPVN01000009">
    <property type="protein sequence ID" value="KGR78802.1"/>
    <property type="molecule type" value="Genomic_DNA"/>
</dbReference>
<name>A0A0A3IVH4_9BACL</name>
<dbReference type="Proteomes" id="UP000030416">
    <property type="component" value="Unassembled WGS sequence"/>
</dbReference>
<proteinExistence type="predicted"/>
<gene>
    <name evidence="1" type="ORF">CD29_08955</name>
</gene>
<protein>
    <submittedName>
        <fullName evidence="1">Uncharacterized protein</fullName>
    </submittedName>
</protein>
<comment type="caution">
    <text evidence="1">The sequence shown here is derived from an EMBL/GenBank/DDBJ whole genome shotgun (WGS) entry which is preliminary data.</text>
</comment>
<reference evidence="1 2" key="1">
    <citation type="submission" date="2014-02" db="EMBL/GenBank/DDBJ databases">
        <title>Draft genome sequence of Lysinibacillus manganicus DSM 26584T.</title>
        <authorList>
            <person name="Zhang F."/>
            <person name="Wang G."/>
            <person name="Zhang L."/>
        </authorList>
    </citation>
    <scope>NUCLEOTIDE SEQUENCE [LARGE SCALE GENOMIC DNA]</scope>
    <source>
        <strain evidence="1 2">DSM 26584</strain>
    </source>
</reference>
<dbReference type="AlphaFoldDB" id="A0A0A3IVH4"/>
<dbReference type="eggNOG" id="ENOG5030BXM">
    <property type="taxonomic scope" value="Bacteria"/>
</dbReference>
<evidence type="ECO:0000313" key="1">
    <source>
        <dbReference type="EMBL" id="KGR78802.1"/>
    </source>
</evidence>
<keyword evidence="2" id="KW-1185">Reference proteome</keyword>